<evidence type="ECO:0008006" key="5">
    <source>
        <dbReference type="Google" id="ProtNLM"/>
    </source>
</evidence>
<dbReference type="InterPro" id="IPR028098">
    <property type="entry name" value="Glyco_trans_4-like_N"/>
</dbReference>
<dbReference type="PANTHER" id="PTHR45947">
    <property type="entry name" value="SULFOQUINOVOSYL TRANSFERASE SQD2"/>
    <property type="match status" value="1"/>
</dbReference>
<organism evidence="3 4">
    <name type="scientific">Candidatus Roizmanbacteria bacterium CG11_big_fil_rev_8_21_14_0_20_35_14</name>
    <dbReference type="NCBI Taxonomy" id="1974855"/>
    <lineage>
        <taxon>Bacteria</taxon>
        <taxon>Candidatus Roizmaniibacteriota</taxon>
    </lineage>
</organism>
<dbReference type="CDD" id="cd03801">
    <property type="entry name" value="GT4_PimA-like"/>
    <property type="match status" value="1"/>
</dbReference>
<sequence>MKILLVHNYYRDRGGEDVYFDSLVKLLKKNGCQVITFTKKSSDIISIDKKVEAIKSLFNLNNKINRELSGLISKERPDVAHFHNLYPSIGPAAYYVCKKYNIPIVQTIHNYRLSWPEGIFFSPSRSWIYSLIFSLSILFNLKKKVYDLVDYFIFPSRFTYNYYLKHARFKIKKYSIIFHFADIKLSVKPIKKSNYFLFAGRFSQEKGIIPLLQVFSKLPKINLLVIGDGPEKYLVDRYKKCGNIKILGWLKKEQLNFYIKRALGVVIPSLSYEVLPLSAIESLSLGTLIIVPKTAVFEEIIKDKKGVIFFRYNDFNDLQNKIIKTFKNPPTLKNISYNEFSPDKHYLSLKRIYKRLI</sequence>
<evidence type="ECO:0000259" key="1">
    <source>
        <dbReference type="Pfam" id="PF00534"/>
    </source>
</evidence>
<dbReference type="AlphaFoldDB" id="A0A2H0KLZ0"/>
<accession>A0A2H0KLZ0</accession>
<reference evidence="3 4" key="1">
    <citation type="submission" date="2017-09" db="EMBL/GenBank/DDBJ databases">
        <title>Depth-based differentiation of microbial function through sediment-hosted aquifers and enrichment of novel symbionts in the deep terrestrial subsurface.</title>
        <authorList>
            <person name="Probst A.J."/>
            <person name="Ladd B."/>
            <person name="Jarett J.K."/>
            <person name="Geller-Mcgrath D.E."/>
            <person name="Sieber C.M."/>
            <person name="Emerson J.B."/>
            <person name="Anantharaman K."/>
            <person name="Thomas B.C."/>
            <person name="Malmstrom R."/>
            <person name="Stieglmeier M."/>
            <person name="Klingl A."/>
            <person name="Woyke T."/>
            <person name="Ryan C.M."/>
            <person name="Banfield J.F."/>
        </authorList>
    </citation>
    <scope>NUCLEOTIDE SEQUENCE [LARGE SCALE GENOMIC DNA]</scope>
    <source>
        <strain evidence="3">CG11_big_fil_rev_8_21_14_0_20_35_14</strain>
    </source>
</reference>
<evidence type="ECO:0000313" key="4">
    <source>
        <dbReference type="Proteomes" id="UP000229570"/>
    </source>
</evidence>
<name>A0A2H0KLZ0_9BACT</name>
<dbReference type="Pfam" id="PF00534">
    <property type="entry name" value="Glycos_transf_1"/>
    <property type="match status" value="1"/>
</dbReference>
<evidence type="ECO:0000259" key="2">
    <source>
        <dbReference type="Pfam" id="PF13439"/>
    </source>
</evidence>
<feature type="domain" description="Glycosyltransferase subfamily 4-like N-terminal" evidence="2">
    <location>
        <begin position="14"/>
        <end position="183"/>
    </location>
</feature>
<evidence type="ECO:0000313" key="3">
    <source>
        <dbReference type="EMBL" id="PIQ72277.1"/>
    </source>
</evidence>
<comment type="caution">
    <text evidence="3">The sequence shown here is derived from an EMBL/GenBank/DDBJ whole genome shotgun (WGS) entry which is preliminary data.</text>
</comment>
<dbReference type="EMBL" id="PCVL01000056">
    <property type="protein sequence ID" value="PIQ72277.1"/>
    <property type="molecule type" value="Genomic_DNA"/>
</dbReference>
<dbReference type="PANTHER" id="PTHR45947:SF13">
    <property type="entry name" value="TRANSFERASE"/>
    <property type="match status" value="1"/>
</dbReference>
<protein>
    <recommendedName>
        <fullName evidence="5">Glycosyl transferase family 1</fullName>
    </recommendedName>
</protein>
<dbReference type="InterPro" id="IPR001296">
    <property type="entry name" value="Glyco_trans_1"/>
</dbReference>
<gene>
    <name evidence="3" type="ORF">COV86_03880</name>
</gene>
<dbReference type="InterPro" id="IPR050194">
    <property type="entry name" value="Glycosyltransferase_grp1"/>
</dbReference>
<proteinExistence type="predicted"/>
<dbReference type="Proteomes" id="UP000229570">
    <property type="component" value="Unassembled WGS sequence"/>
</dbReference>
<feature type="domain" description="Glycosyl transferase family 1" evidence="1">
    <location>
        <begin position="190"/>
        <end position="338"/>
    </location>
</feature>
<dbReference type="SUPFAM" id="SSF53756">
    <property type="entry name" value="UDP-Glycosyltransferase/glycogen phosphorylase"/>
    <property type="match status" value="1"/>
</dbReference>
<dbReference type="Gene3D" id="3.40.50.2000">
    <property type="entry name" value="Glycogen Phosphorylase B"/>
    <property type="match status" value="2"/>
</dbReference>
<dbReference type="Pfam" id="PF13439">
    <property type="entry name" value="Glyco_transf_4"/>
    <property type="match status" value="1"/>
</dbReference>
<dbReference type="GO" id="GO:0016757">
    <property type="term" value="F:glycosyltransferase activity"/>
    <property type="evidence" value="ECO:0007669"/>
    <property type="project" value="InterPro"/>
</dbReference>